<evidence type="ECO:0000313" key="4">
    <source>
        <dbReference type="EMBL" id="OAA71724.1"/>
    </source>
</evidence>
<sequence>MQINLWSAARAILVLATSLHSVHGRAIDTPRDLIPSPSQDPFYIPPAGFESASPGAVLRSRKVVASFFSLIPNPIETYQILYRTTAVDGSAIATVTTVFKPAFAKKDRFVTWNTAYDSSATQCQPSYSYRLASSILPSIFTTNAIEQLIIELYVLKGYIVSSPDYEGPDAAFTAGRLSGMGVLDSMRAVSNFGSTLGLSTTKPSIVGAGYSGGGLATAWAAALQPSYAPELPVKGWTAGGIPANLTYIFESIDSTLLSGFETIALAGLQKPSAYGATLKPFLDGLATPALQKVLHIADTQCMVPNLLAFPFQSLFDTKYQSLGKDILTAPTLLSVLQDNTLGVDKAQKPSVPFLMFHAKPDELVPYAPAAKTRDTWCADGATIKFIEYGNGGHVTTAVLGLPDAVQFADDSFNNKVASGCTSKTVLDSTLNPLAFGISLEPLAIGLINYLAALGKKDANWLAGIKSGAFLAQLNDNDNFVAAEFKQHVGAMRSFLPSDEREMRLGRREAQEENAATTALLPESLFEDLMCQKVTVFEFIDASMTYIYLQISTSMASLFWVNKTAESKSLSHSDNRERIQVFSQAQRTSRPGKRKGGGKDGTVNGRKSAQENGSGNSRGLLSAVPYATVVAGDEIDSNHPRLGTQQSWCLTLDPVPLLDPDRTIMEARSLEFFNHVSLRKIITTEQNFSFWNVVVPRLASCHAAFRHLVAAIASTHELLYSDNAETLNAFSLTQCNKAITLLRSSQDWPPALVLISCILVSAYSLLRCDLDQAEASIESGLQIATKCTESNLVGLCDESATYQHILAQLGRQHGFKLWAPDVNFQFERSKAREKCITIETECVKGPFEEPKHAMEAVRLLLQNVVTRIMRNLARGACIEPSCSLTDEVDRQFAMFSFHWESLHRRLCVYDGDGVLELKQIKIGFRLALLMFHTKIVGPSERLFEAYPAVVEDMLQLAEEVVTAGEEGRPVVYLDKLVNAAICSLGFALCASKYKKRAMNILQRQANHRDGLTNWLRGSVIETMMMLDQMSLSWWSDPFAPSRLILSGLRGINDGDCIWIQFKALCSDAATQDAIVPINWTSWSGPRPAAAEVDSRLQGILAAYRMYGKPHSTDAPDGFVAEMIHRGRRVPVAWEPA</sequence>
<reference evidence="4 5" key="1">
    <citation type="journal article" date="2016" name="Genome Biol. Evol.">
        <title>Divergent and convergent evolution of fungal pathogenicity.</title>
        <authorList>
            <person name="Shang Y."/>
            <person name="Xiao G."/>
            <person name="Zheng P."/>
            <person name="Cen K."/>
            <person name="Zhan S."/>
            <person name="Wang C."/>
        </authorList>
    </citation>
    <scope>NUCLEOTIDE SEQUENCE [LARGE SCALE GENOMIC DNA]</scope>
    <source>
        <strain evidence="4 5">RCEF 1005</strain>
    </source>
</reference>
<dbReference type="PANTHER" id="PTHR34853:SF5">
    <property type="entry name" value="LIP-DOMAIN-CONTAINING PROTEIN-RELATED"/>
    <property type="match status" value="1"/>
</dbReference>
<dbReference type="InterPro" id="IPR029058">
    <property type="entry name" value="AB_hydrolase_fold"/>
</dbReference>
<comment type="caution">
    <text evidence="4">The sequence shown here is derived from an EMBL/GenBank/DDBJ whole genome shotgun (WGS) entry which is preliminary data.</text>
</comment>
<gene>
    <name evidence="4" type="ORF">LEL_08959</name>
</gene>
<dbReference type="GO" id="GO:0004806">
    <property type="term" value="F:triacylglycerol lipase activity"/>
    <property type="evidence" value="ECO:0007669"/>
    <property type="project" value="InterPro"/>
</dbReference>
<keyword evidence="3" id="KW-0732">Signal</keyword>
<evidence type="ECO:0000256" key="3">
    <source>
        <dbReference type="SAM" id="SignalP"/>
    </source>
</evidence>
<evidence type="ECO:0000313" key="5">
    <source>
        <dbReference type="Proteomes" id="UP000076881"/>
    </source>
</evidence>
<dbReference type="InterPro" id="IPR005152">
    <property type="entry name" value="Lipase_secreted"/>
</dbReference>
<dbReference type="Gene3D" id="1.10.260.130">
    <property type="match status" value="1"/>
</dbReference>
<dbReference type="SUPFAM" id="SSF53474">
    <property type="entry name" value="alpha/beta-Hydrolases"/>
    <property type="match status" value="1"/>
</dbReference>
<dbReference type="GO" id="GO:0016042">
    <property type="term" value="P:lipid catabolic process"/>
    <property type="evidence" value="ECO:0007669"/>
    <property type="project" value="InterPro"/>
</dbReference>
<evidence type="ECO:0000256" key="2">
    <source>
        <dbReference type="SAM" id="MobiDB-lite"/>
    </source>
</evidence>
<dbReference type="EMBL" id="AZHF01000008">
    <property type="protein sequence ID" value="OAA71724.1"/>
    <property type="molecule type" value="Genomic_DNA"/>
</dbReference>
<feature type="compositionally biased region" description="Polar residues" evidence="2">
    <location>
        <begin position="604"/>
        <end position="618"/>
    </location>
</feature>
<proteinExistence type="predicted"/>
<organism evidence="4 5">
    <name type="scientific">Akanthomyces lecanii RCEF 1005</name>
    <dbReference type="NCBI Taxonomy" id="1081108"/>
    <lineage>
        <taxon>Eukaryota</taxon>
        <taxon>Fungi</taxon>
        <taxon>Dikarya</taxon>
        <taxon>Ascomycota</taxon>
        <taxon>Pezizomycotina</taxon>
        <taxon>Sordariomycetes</taxon>
        <taxon>Hypocreomycetidae</taxon>
        <taxon>Hypocreales</taxon>
        <taxon>Cordycipitaceae</taxon>
        <taxon>Akanthomyces</taxon>
        <taxon>Cordyceps confragosa</taxon>
    </lineage>
</organism>
<feature type="signal peptide" evidence="3">
    <location>
        <begin position="1"/>
        <end position="24"/>
    </location>
</feature>
<protein>
    <submittedName>
        <fullName evidence="4">Lipase, secreted</fullName>
    </submittedName>
</protein>
<feature type="chain" id="PRO_5007837287" evidence="3">
    <location>
        <begin position="25"/>
        <end position="1135"/>
    </location>
</feature>
<dbReference type="AlphaFoldDB" id="A0A162LK42"/>
<dbReference type="Pfam" id="PF03583">
    <property type="entry name" value="LIP"/>
    <property type="match status" value="1"/>
</dbReference>
<name>A0A162LK42_CORDF</name>
<keyword evidence="1" id="KW-0378">Hydrolase</keyword>
<dbReference type="Gene3D" id="3.40.50.1820">
    <property type="entry name" value="alpha/beta hydrolase"/>
    <property type="match status" value="1"/>
</dbReference>
<feature type="region of interest" description="Disordered" evidence="2">
    <location>
        <begin position="570"/>
        <end position="618"/>
    </location>
</feature>
<dbReference type="PANTHER" id="PTHR34853">
    <property type="match status" value="1"/>
</dbReference>
<accession>A0A162LK42</accession>
<keyword evidence="5" id="KW-1185">Reference proteome</keyword>
<dbReference type="Proteomes" id="UP000076881">
    <property type="component" value="Unassembled WGS sequence"/>
</dbReference>
<evidence type="ECO:0000256" key="1">
    <source>
        <dbReference type="ARBA" id="ARBA00022801"/>
    </source>
</evidence>
<dbReference type="OrthoDB" id="2373480at2759"/>